<proteinExistence type="inferred from homology"/>
<sequence length="284" mass="30226">MTTDIRQGEVLDSTIIGFIGAGNMANSLIRGLLAKGISADSIWATDIDKNKLQLLEDECGIKSASSQEIAENADVVVLAVKPQVMADACQTLASQLGERCPLLVSIAAGITTARLQQWMGKPWPVVRCMPNTPALVGKGATGLFSSPLVSENQKLLAENIMSAVGFSAWVDTEEDIDTVTALSGSGPAYFFLFMEAMQNVAKDMGLSEQLARDLTYATAAGAAELAQQSEDDIAELRRKVTSPGGTTEQAINQFEEGGLRELVTKALQAARSRSIELAKDSDKK</sequence>
<evidence type="ECO:0000256" key="2">
    <source>
        <dbReference type="ARBA" id="ARBA00005525"/>
    </source>
</evidence>
<comment type="catalytic activity">
    <reaction evidence="8 10">
        <text>L-proline + NAD(+) = (S)-1-pyrroline-5-carboxylate + NADH + 2 H(+)</text>
        <dbReference type="Rhea" id="RHEA:14105"/>
        <dbReference type="ChEBI" id="CHEBI:15378"/>
        <dbReference type="ChEBI" id="CHEBI:17388"/>
        <dbReference type="ChEBI" id="CHEBI:57540"/>
        <dbReference type="ChEBI" id="CHEBI:57945"/>
        <dbReference type="ChEBI" id="CHEBI:60039"/>
        <dbReference type="EC" id="1.5.1.2"/>
    </reaction>
</comment>
<evidence type="ECO:0000256" key="3">
    <source>
        <dbReference type="ARBA" id="ARBA00022490"/>
    </source>
</evidence>
<evidence type="ECO:0000256" key="12">
    <source>
        <dbReference type="PIRSR" id="PIRSR000193-1"/>
    </source>
</evidence>
<dbReference type="PANTHER" id="PTHR11645:SF0">
    <property type="entry name" value="PYRROLINE-5-CARBOXYLATE REDUCTASE 3"/>
    <property type="match status" value="1"/>
</dbReference>
<feature type="domain" description="Pyrroline-5-carboxylate reductase catalytic N-terminal" evidence="13">
    <location>
        <begin position="16"/>
        <end position="109"/>
    </location>
</feature>
<dbReference type="GO" id="GO:0004735">
    <property type="term" value="F:pyrroline-5-carboxylate reductase activity"/>
    <property type="evidence" value="ECO:0007669"/>
    <property type="project" value="UniProtKB-UniRule"/>
</dbReference>
<dbReference type="InterPro" id="IPR036291">
    <property type="entry name" value="NAD(P)-bd_dom_sf"/>
</dbReference>
<dbReference type="EC" id="1.5.1.2" evidence="10 11"/>
<accession>A0A2A5B9G4</accession>
<dbReference type="InterPro" id="IPR029036">
    <property type="entry name" value="P5CR_dimer"/>
</dbReference>
<dbReference type="Proteomes" id="UP000218327">
    <property type="component" value="Unassembled WGS sequence"/>
</dbReference>
<feature type="binding site" evidence="12">
    <location>
        <begin position="19"/>
        <end position="24"/>
    </location>
    <ligand>
        <name>NADP(+)</name>
        <dbReference type="ChEBI" id="CHEBI:58349"/>
    </ligand>
</feature>
<dbReference type="Pfam" id="PF03807">
    <property type="entry name" value="F420_oxidored"/>
    <property type="match status" value="1"/>
</dbReference>
<comment type="similarity">
    <text evidence="2 10">Belongs to the pyrroline-5-carboxylate reductase family.</text>
</comment>
<dbReference type="SUPFAM" id="SSF51735">
    <property type="entry name" value="NAD(P)-binding Rossmann-fold domains"/>
    <property type="match status" value="1"/>
</dbReference>
<dbReference type="FunFam" id="3.40.50.720:FF:000105">
    <property type="entry name" value="Pyrroline-5-carboxylate reductase"/>
    <property type="match status" value="1"/>
</dbReference>
<evidence type="ECO:0000256" key="10">
    <source>
        <dbReference type="HAMAP-Rule" id="MF_01925"/>
    </source>
</evidence>
<gene>
    <name evidence="10" type="primary">proC</name>
    <name evidence="15" type="ORF">COA96_01630</name>
</gene>
<evidence type="ECO:0000256" key="4">
    <source>
        <dbReference type="ARBA" id="ARBA00022605"/>
    </source>
</evidence>
<dbReference type="EMBL" id="NVVJ01000003">
    <property type="protein sequence ID" value="PCJ28234.1"/>
    <property type="molecule type" value="Genomic_DNA"/>
</dbReference>
<comment type="caution">
    <text evidence="15">The sequence shown here is derived from an EMBL/GenBank/DDBJ whole genome shotgun (WGS) entry which is preliminary data.</text>
</comment>
<evidence type="ECO:0000256" key="6">
    <source>
        <dbReference type="ARBA" id="ARBA00022857"/>
    </source>
</evidence>
<dbReference type="InterPro" id="IPR028939">
    <property type="entry name" value="P5C_Rdtase_cat_N"/>
</dbReference>
<keyword evidence="7 10" id="KW-0560">Oxidoreductase</keyword>
<comment type="pathway">
    <text evidence="1 10">Amino-acid biosynthesis; L-proline biosynthesis; L-proline from L-glutamate 5-semialdehyde: step 1/1.</text>
</comment>
<dbReference type="UniPathway" id="UPA00098">
    <property type="reaction ID" value="UER00361"/>
</dbReference>
<name>A0A2A5B9G4_9GAMM</name>
<comment type="function">
    <text evidence="10">Catalyzes the reduction of 1-pyrroline-5-carboxylate (PCA) to L-proline.</text>
</comment>
<feature type="domain" description="Pyrroline-5-carboxylate reductase dimerisation" evidence="14">
    <location>
        <begin position="173"/>
        <end position="277"/>
    </location>
</feature>
<keyword evidence="4 10" id="KW-0028">Amino-acid biosynthesis</keyword>
<keyword evidence="3 10" id="KW-0963">Cytoplasm</keyword>
<keyword evidence="6 10" id="KW-0521">NADP</keyword>
<evidence type="ECO:0000256" key="7">
    <source>
        <dbReference type="ARBA" id="ARBA00023002"/>
    </source>
</evidence>
<comment type="catalytic activity">
    <reaction evidence="9 10">
        <text>L-proline + NADP(+) = (S)-1-pyrroline-5-carboxylate + NADPH + 2 H(+)</text>
        <dbReference type="Rhea" id="RHEA:14109"/>
        <dbReference type="ChEBI" id="CHEBI:15378"/>
        <dbReference type="ChEBI" id="CHEBI:17388"/>
        <dbReference type="ChEBI" id="CHEBI:57783"/>
        <dbReference type="ChEBI" id="CHEBI:58349"/>
        <dbReference type="ChEBI" id="CHEBI:60039"/>
        <dbReference type="EC" id="1.5.1.2"/>
    </reaction>
</comment>
<dbReference type="NCBIfam" id="TIGR00112">
    <property type="entry name" value="proC"/>
    <property type="match status" value="1"/>
</dbReference>
<dbReference type="Gene3D" id="3.40.50.720">
    <property type="entry name" value="NAD(P)-binding Rossmann-like Domain"/>
    <property type="match status" value="1"/>
</dbReference>
<dbReference type="HAMAP" id="MF_01925">
    <property type="entry name" value="P5C_reductase"/>
    <property type="match status" value="1"/>
</dbReference>
<dbReference type="Gene3D" id="1.10.3730.10">
    <property type="entry name" value="ProC C-terminal domain-like"/>
    <property type="match status" value="1"/>
</dbReference>
<evidence type="ECO:0000259" key="13">
    <source>
        <dbReference type="Pfam" id="PF03807"/>
    </source>
</evidence>
<protein>
    <recommendedName>
        <fullName evidence="10 11">Pyrroline-5-carboxylate reductase</fullName>
        <shortName evidence="10">P5C reductase</shortName>
        <shortName evidence="10">P5CR</shortName>
        <ecNumber evidence="10 11">1.5.1.2</ecNumber>
    </recommendedName>
    <alternativeName>
        <fullName evidence="10">PCA reductase</fullName>
    </alternativeName>
</protein>
<evidence type="ECO:0000256" key="8">
    <source>
        <dbReference type="ARBA" id="ARBA00050547"/>
    </source>
</evidence>
<evidence type="ECO:0000313" key="15">
    <source>
        <dbReference type="EMBL" id="PCJ28234.1"/>
    </source>
</evidence>
<organism evidence="15 16">
    <name type="scientific">SAR86 cluster bacterium</name>
    <dbReference type="NCBI Taxonomy" id="2030880"/>
    <lineage>
        <taxon>Bacteria</taxon>
        <taxon>Pseudomonadati</taxon>
        <taxon>Pseudomonadota</taxon>
        <taxon>Gammaproteobacteria</taxon>
        <taxon>SAR86 cluster</taxon>
    </lineage>
</organism>
<dbReference type="Pfam" id="PF14748">
    <property type="entry name" value="P5CR_dimer"/>
    <property type="match status" value="1"/>
</dbReference>
<reference evidence="16" key="1">
    <citation type="submission" date="2017-08" db="EMBL/GenBank/DDBJ databases">
        <title>A dynamic microbial community with high functional redundancy inhabits the cold, oxic subseafloor aquifer.</title>
        <authorList>
            <person name="Tully B.J."/>
            <person name="Wheat C.G."/>
            <person name="Glazer B.T."/>
            <person name="Huber J.A."/>
        </authorList>
    </citation>
    <scope>NUCLEOTIDE SEQUENCE [LARGE SCALE GENOMIC DNA]</scope>
</reference>
<dbReference type="InterPro" id="IPR000304">
    <property type="entry name" value="Pyrroline-COOH_reductase"/>
</dbReference>
<feature type="binding site" evidence="12">
    <location>
        <begin position="79"/>
        <end position="82"/>
    </location>
    <ligand>
        <name>NADP(+)</name>
        <dbReference type="ChEBI" id="CHEBI:58349"/>
    </ligand>
</feature>
<comment type="subcellular location">
    <subcellularLocation>
        <location evidence="10">Cytoplasm</location>
    </subcellularLocation>
</comment>
<dbReference type="InterPro" id="IPR008927">
    <property type="entry name" value="6-PGluconate_DH-like_C_sf"/>
</dbReference>
<dbReference type="GO" id="GO:0005737">
    <property type="term" value="C:cytoplasm"/>
    <property type="evidence" value="ECO:0007669"/>
    <property type="project" value="UniProtKB-SubCell"/>
</dbReference>
<dbReference type="PIRSF" id="PIRSF000193">
    <property type="entry name" value="Pyrrol-5-carb_rd"/>
    <property type="match status" value="1"/>
</dbReference>
<keyword evidence="5 10" id="KW-0641">Proline biosynthesis</keyword>
<dbReference type="SUPFAM" id="SSF48179">
    <property type="entry name" value="6-phosphogluconate dehydrogenase C-terminal domain-like"/>
    <property type="match status" value="1"/>
</dbReference>
<evidence type="ECO:0000313" key="16">
    <source>
        <dbReference type="Proteomes" id="UP000218327"/>
    </source>
</evidence>
<evidence type="ECO:0000256" key="9">
    <source>
        <dbReference type="ARBA" id="ARBA00052690"/>
    </source>
</evidence>
<dbReference type="GO" id="GO:0055129">
    <property type="term" value="P:L-proline biosynthetic process"/>
    <property type="evidence" value="ECO:0007669"/>
    <property type="project" value="UniProtKB-UniRule"/>
</dbReference>
<evidence type="ECO:0000259" key="14">
    <source>
        <dbReference type="Pfam" id="PF14748"/>
    </source>
</evidence>
<dbReference type="PANTHER" id="PTHR11645">
    <property type="entry name" value="PYRROLINE-5-CARBOXYLATE REDUCTASE"/>
    <property type="match status" value="1"/>
</dbReference>
<evidence type="ECO:0000256" key="11">
    <source>
        <dbReference type="NCBIfam" id="TIGR00112"/>
    </source>
</evidence>
<evidence type="ECO:0000256" key="1">
    <source>
        <dbReference type="ARBA" id="ARBA00005205"/>
    </source>
</evidence>
<dbReference type="FunFam" id="1.10.3730.10:FF:000001">
    <property type="entry name" value="Pyrroline-5-carboxylate reductase"/>
    <property type="match status" value="1"/>
</dbReference>
<evidence type="ECO:0000256" key="5">
    <source>
        <dbReference type="ARBA" id="ARBA00022650"/>
    </source>
</evidence>
<dbReference type="AlphaFoldDB" id="A0A2A5B9G4"/>